<dbReference type="AlphaFoldDB" id="A0A9Q8ZFC8"/>
<dbReference type="Proteomes" id="UP001056012">
    <property type="component" value="Chromosome 7"/>
</dbReference>
<protein>
    <submittedName>
        <fullName evidence="2">Uncharacterized protein</fullName>
    </submittedName>
</protein>
<dbReference type="OrthoDB" id="3800368at2759"/>
<organism evidence="2 3">
    <name type="scientific">Curvularia clavata</name>
    <dbReference type="NCBI Taxonomy" id="95742"/>
    <lineage>
        <taxon>Eukaryota</taxon>
        <taxon>Fungi</taxon>
        <taxon>Dikarya</taxon>
        <taxon>Ascomycota</taxon>
        <taxon>Pezizomycotina</taxon>
        <taxon>Dothideomycetes</taxon>
        <taxon>Pleosporomycetidae</taxon>
        <taxon>Pleosporales</taxon>
        <taxon>Pleosporineae</taxon>
        <taxon>Pleosporaceae</taxon>
        <taxon>Curvularia</taxon>
    </lineage>
</organism>
<gene>
    <name evidence="2" type="ORF">yc1106_08918</name>
</gene>
<name>A0A9Q8ZFC8_CURCL</name>
<feature type="compositionally biased region" description="Polar residues" evidence="1">
    <location>
        <begin position="93"/>
        <end position="108"/>
    </location>
</feature>
<evidence type="ECO:0000256" key="1">
    <source>
        <dbReference type="SAM" id="MobiDB-lite"/>
    </source>
</evidence>
<accession>A0A9Q8ZFC8</accession>
<keyword evidence="3" id="KW-1185">Reference proteome</keyword>
<evidence type="ECO:0000313" key="2">
    <source>
        <dbReference type="EMBL" id="USP81644.1"/>
    </source>
</evidence>
<feature type="compositionally biased region" description="Basic and acidic residues" evidence="1">
    <location>
        <begin position="72"/>
        <end position="92"/>
    </location>
</feature>
<dbReference type="VEuPathDB" id="FungiDB:yc1106_08918"/>
<feature type="region of interest" description="Disordered" evidence="1">
    <location>
        <begin position="67"/>
        <end position="112"/>
    </location>
</feature>
<reference evidence="2" key="1">
    <citation type="submission" date="2021-12" db="EMBL/GenBank/DDBJ databases">
        <title>Curvularia clavata genome.</title>
        <authorList>
            <person name="Cao Y."/>
        </authorList>
    </citation>
    <scope>NUCLEOTIDE SEQUENCE</scope>
    <source>
        <strain evidence="2">Yc1106</strain>
    </source>
</reference>
<feature type="region of interest" description="Disordered" evidence="1">
    <location>
        <begin position="235"/>
        <end position="267"/>
    </location>
</feature>
<sequence length="267" mass="29911">MDYYEYNSVEDPMDAFPAEKYFDHYGWLNYIDSPYKDPELAQPTGKVLEKTAKNNIRAKMIQKSKRILKRGTCHEPPRHDSSPTKPEPKDPSQDTGDITIQQSPTVSLHKQGAKRYFTEEEEAWLDLFHAKLRVAVEDGTAIKLPGAILITEAMNSYFASKHANCDENELTPRTVESLRGKLDRTWLHERKRLRSMLGGGRTGVVYVPSITAGELEAYQGQGVVAYDMIPKGEGIDPGESGVADIDAGEKEVTDGEGSPGRKRRRLV</sequence>
<dbReference type="EMBL" id="CP089280">
    <property type="protein sequence ID" value="USP81644.1"/>
    <property type="molecule type" value="Genomic_DNA"/>
</dbReference>
<evidence type="ECO:0000313" key="3">
    <source>
        <dbReference type="Proteomes" id="UP001056012"/>
    </source>
</evidence>
<proteinExistence type="predicted"/>